<evidence type="ECO:0000259" key="1">
    <source>
        <dbReference type="Pfam" id="PF19587"/>
    </source>
</evidence>
<protein>
    <recommendedName>
        <fullName evidence="1">DUF6094 domain-containing protein</fullName>
    </recommendedName>
</protein>
<name>A0A3S3SII6_9BACI</name>
<proteinExistence type="predicted"/>
<reference evidence="2 3" key="1">
    <citation type="submission" date="2019-01" db="EMBL/GenBank/DDBJ databases">
        <title>Bacillus sp. M5HDSG1-1, whole genome shotgun sequence.</title>
        <authorList>
            <person name="Tuo L."/>
        </authorList>
    </citation>
    <scope>NUCLEOTIDE SEQUENCE [LARGE SCALE GENOMIC DNA]</scope>
    <source>
        <strain evidence="2 3">M5HDSG1-1</strain>
    </source>
</reference>
<accession>A0A3S3SII6</accession>
<evidence type="ECO:0000313" key="3">
    <source>
        <dbReference type="Proteomes" id="UP000288024"/>
    </source>
</evidence>
<sequence>MNIREDDSSDQKEWNDLYRNTRYLSKRGIMIYIIPSYRFADNQIAQFLASHFFDVGIMRFLDEDYDDYNHCIFIGRKKSGKDKEVNKDLYKFLLQMESKVFVQTKVNSIAHIIRANKKWEVPAGIQELKTFYTKLGNKSDFVEGIKNSKVFTAFINRTKPRQLVIGGDPILPLNQGQLSLLMASGAINGEIGEGDNYHLVQGIEVVSKVVESEVKNHDNGGKTTITKTKTKRDVSVKLISPKGVIKKLV</sequence>
<feature type="domain" description="DUF6094" evidence="1">
    <location>
        <begin position="23"/>
        <end position="83"/>
    </location>
</feature>
<dbReference type="InterPro" id="IPR046076">
    <property type="entry name" value="DUF6094"/>
</dbReference>
<gene>
    <name evidence="2" type="ORF">EM808_19600</name>
</gene>
<dbReference type="Pfam" id="PF19587">
    <property type="entry name" value="DUF6094"/>
    <property type="match status" value="1"/>
</dbReference>
<dbReference type="Proteomes" id="UP000288024">
    <property type="component" value="Unassembled WGS sequence"/>
</dbReference>
<evidence type="ECO:0000313" key="2">
    <source>
        <dbReference type="EMBL" id="RVT59567.1"/>
    </source>
</evidence>
<organism evidence="2 3">
    <name type="scientific">Niallia taxi</name>
    <dbReference type="NCBI Taxonomy" id="2499688"/>
    <lineage>
        <taxon>Bacteria</taxon>
        <taxon>Bacillati</taxon>
        <taxon>Bacillota</taxon>
        <taxon>Bacilli</taxon>
        <taxon>Bacillales</taxon>
        <taxon>Bacillaceae</taxon>
        <taxon>Niallia</taxon>
    </lineage>
</organism>
<comment type="caution">
    <text evidence="2">The sequence shown here is derived from an EMBL/GenBank/DDBJ whole genome shotgun (WGS) entry which is preliminary data.</text>
</comment>
<dbReference type="AlphaFoldDB" id="A0A3S3SII6"/>
<dbReference type="EMBL" id="RZTZ01000009">
    <property type="protein sequence ID" value="RVT59567.1"/>
    <property type="molecule type" value="Genomic_DNA"/>
</dbReference>
<keyword evidence="3" id="KW-1185">Reference proteome</keyword>